<dbReference type="EMBL" id="QRAY01000009">
    <property type="protein sequence ID" value="RDS59422.1"/>
    <property type="molecule type" value="Genomic_DNA"/>
</dbReference>
<accession>A0ABX9I4F7</accession>
<evidence type="ECO:0000313" key="2">
    <source>
        <dbReference type="Proteomes" id="UP000254492"/>
    </source>
</evidence>
<name>A0ABX9I4F7_9LACO</name>
<dbReference type="Proteomes" id="UP000254492">
    <property type="component" value="Unassembled WGS sequence"/>
</dbReference>
<proteinExistence type="predicted"/>
<evidence type="ECO:0008006" key="3">
    <source>
        <dbReference type="Google" id="ProtNLM"/>
    </source>
</evidence>
<organism evidence="1 2">
    <name type="scientific">Weissella thailandensis</name>
    <dbReference type="NCBI Taxonomy" id="89061"/>
    <lineage>
        <taxon>Bacteria</taxon>
        <taxon>Bacillati</taxon>
        <taxon>Bacillota</taxon>
        <taxon>Bacilli</taxon>
        <taxon>Lactobacillales</taxon>
        <taxon>Lactobacillaceae</taxon>
        <taxon>Weissella</taxon>
    </lineage>
</organism>
<comment type="caution">
    <text evidence="1">The sequence shown here is derived from an EMBL/GenBank/DDBJ whole genome shotgun (WGS) entry which is preliminary data.</text>
</comment>
<keyword evidence="2" id="KW-1185">Reference proteome</keyword>
<reference evidence="1 2" key="1">
    <citation type="submission" date="2018-07" db="EMBL/GenBank/DDBJ databases">
        <title>Genome-based reclassification of Weissella jogaejeotgali as Weissella thailandensis.</title>
        <authorList>
            <person name="Chun J."/>
            <person name="Kim B.-Y."/>
            <person name="Kwak M.-J."/>
        </authorList>
    </citation>
    <scope>NUCLEOTIDE SEQUENCE [LARGE SCALE GENOMIC DNA]</scope>
    <source>
        <strain evidence="1 2">KCTC 3751</strain>
    </source>
</reference>
<evidence type="ECO:0000313" key="1">
    <source>
        <dbReference type="EMBL" id="RDS59422.1"/>
    </source>
</evidence>
<sequence>MHPNRKNSHRKRKLDDELLHLEIISNTQEKHWSPEQIAGRLSVDAGTNLLVITQSIEVSIEII</sequence>
<gene>
    <name evidence="1" type="ORF">DWV05_05930</name>
</gene>
<protein>
    <recommendedName>
        <fullName evidence="3">Transposase IS30-like HTH domain-containing protein</fullName>
    </recommendedName>
</protein>